<dbReference type="PROSITE" id="PS51257">
    <property type="entry name" value="PROKAR_LIPOPROTEIN"/>
    <property type="match status" value="1"/>
</dbReference>
<dbReference type="RefSeq" id="WP_119111414.1">
    <property type="nucleotide sequence ID" value="NZ_CBCSEO010000001.1"/>
</dbReference>
<keyword evidence="2" id="KW-1185">Reference proteome</keyword>
<dbReference type="AlphaFoldDB" id="A0A398BD88"/>
<organism evidence="1 2">
    <name type="scientific">Mesobacillus zeae</name>
    <dbReference type="NCBI Taxonomy" id="1917180"/>
    <lineage>
        <taxon>Bacteria</taxon>
        <taxon>Bacillati</taxon>
        <taxon>Bacillota</taxon>
        <taxon>Bacilli</taxon>
        <taxon>Bacillales</taxon>
        <taxon>Bacillaceae</taxon>
        <taxon>Mesobacillus</taxon>
    </lineage>
</organism>
<gene>
    <name evidence="1" type="ORF">D1970_03110</name>
</gene>
<sequence>MFIHKKLLMTIMLIAVPALLLSGCIGGQEPAEKVFTQLEQVAEIEKSFEELQDPLVRLEKEEKKIYGRIISTSAKNNEEIIRLTDNALEVAEKREGFIGKEHEIIKKSKKQFGDFEDSIGDLENQELKAEAQKLSERMNERYTSHDELYRSYLEGLKHDRKLYNQLKAKDPQIAKLEEQVNKINAAYKEVFEANERFNAATEKYNKEKLDFYQQAGLEVKQK</sequence>
<accession>A0A398BD88</accession>
<proteinExistence type="predicted"/>
<comment type="caution">
    <text evidence="1">The sequence shown here is derived from an EMBL/GenBank/DDBJ whole genome shotgun (WGS) entry which is preliminary data.</text>
</comment>
<reference evidence="1 2" key="1">
    <citation type="submission" date="2018-08" db="EMBL/GenBank/DDBJ databases">
        <title>Bacillus jemisoniae sp. nov., Bacillus chryseoplanitiae sp. nov., Bacillus resnikiae sp. nov., and Bacillus frankliniae sp. nov., isolated from Viking spacecraft and associated surfaces.</title>
        <authorList>
            <person name="Seuylemezian A."/>
            <person name="Vaishampayan P."/>
        </authorList>
    </citation>
    <scope>NUCLEOTIDE SEQUENCE [LARGE SCALE GENOMIC DNA]</scope>
    <source>
        <strain evidence="1 2">JJ-247</strain>
    </source>
</reference>
<dbReference type="Gene3D" id="1.20.120.570">
    <property type="entry name" value="YkyA-like"/>
    <property type="match status" value="1"/>
</dbReference>
<name>A0A398BD88_9BACI</name>
<dbReference type="Proteomes" id="UP000265816">
    <property type="component" value="Unassembled WGS sequence"/>
</dbReference>
<dbReference type="InterPro" id="IPR019454">
    <property type="entry name" value="Lipoprot_YkyA-like"/>
</dbReference>
<dbReference type="SUPFAM" id="SSF140423">
    <property type="entry name" value="MW0975(SA0943)-like"/>
    <property type="match status" value="1"/>
</dbReference>
<evidence type="ECO:0000313" key="2">
    <source>
        <dbReference type="Proteomes" id="UP000265816"/>
    </source>
</evidence>
<protein>
    <recommendedName>
        <fullName evidence="3">YkyA family protein</fullName>
    </recommendedName>
</protein>
<evidence type="ECO:0000313" key="1">
    <source>
        <dbReference type="EMBL" id="RID87842.1"/>
    </source>
</evidence>
<evidence type="ECO:0008006" key="3">
    <source>
        <dbReference type="Google" id="ProtNLM"/>
    </source>
</evidence>
<dbReference type="Pfam" id="PF10368">
    <property type="entry name" value="YkyA"/>
    <property type="match status" value="1"/>
</dbReference>
<dbReference type="EMBL" id="QWVT01000008">
    <property type="protein sequence ID" value="RID87842.1"/>
    <property type="molecule type" value="Genomic_DNA"/>
</dbReference>
<dbReference type="OrthoDB" id="2576511at2"/>
<dbReference type="InterPro" id="IPR036785">
    <property type="entry name" value="YkyA-like_sf"/>
</dbReference>